<gene>
    <name evidence="2" type="ORF">HAHE_10830</name>
</gene>
<feature type="region of interest" description="Disordered" evidence="1">
    <location>
        <begin position="1"/>
        <end position="23"/>
    </location>
</feature>
<feature type="compositionally biased region" description="Polar residues" evidence="1">
    <location>
        <begin position="1"/>
        <end position="11"/>
    </location>
</feature>
<evidence type="ECO:0000313" key="3">
    <source>
        <dbReference type="Proteomes" id="UP001374893"/>
    </source>
</evidence>
<dbReference type="EMBL" id="AP024702">
    <property type="protein sequence ID" value="BCX47175.1"/>
    <property type="molecule type" value="Genomic_DNA"/>
</dbReference>
<evidence type="ECO:0000256" key="1">
    <source>
        <dbReference type="SAM" id="MobiDB-lite"/>
    </source>
</evidence>
<keyword evidence="3" id="KW-1185">Reference proteome</keyword>
<organism evidence="2 3">
    <name type="scientific">Haloferula helveola</name>
    <dbReference type="NCBI Taxonomy" id="490095"/>
    <lineage>
        <taxon>Bacteria</taxon>
        <taxon>Pseudomonadati</taxon>
        <taxon>Verrucomicrobiota</taxon>
        <taxon>Verrucomicrobiia</taxon>
        <taxon>Verrucomicrobiales</taxon>
        <taxon>Verrucomicrobiaceae</taxon>
        <taxon>Haloferula</taxon>
    </lineage>
</organism>
<protein>
    <submittedName>
        <fullName evidence="2">Uncharacterized protein</fullName>
    </submittedName>
</protein>
<name>A0ABM7RBY6_9BACT</name>
<dbReference type="RefSeq" id="WP_338689229.1">
    <property type="nucleotide sequence ID" value="NZ_AP024702.1"/>
</dbReference>
<reference evidence="2 3" key="1">
    <citation type="submission" date="2021-06" db="EMBL/GenBank/DDBJ databases">
        <title>Complete genome of Haloferula helveola possessing various polysaccharide degrading enzymes.</title>
        <authorList>
            <person name="Takami H."/>
            <person name="Huang C."/>
            <person name="Hamasaki K."/>
        </authorList>
    </citation>
    <scope>NUCLEOTIDE SEQUENCE [LARGE SCALE GENOMIC DNA]</scope>
    <source>
        <strain evidence="2 3">CN-1</strain>
    </source>
</reference>
<dbReference type="Proteomes" id="UP001374893">
    <property type="component" value="Chromosome"/>
</dbReference>
<evidence type="ECO:0000313" key="2">
    <source>
        <dbReference type="EMBL" id="BCX47175.1"/>
    </source>
</evidence>
<accession>A0ABM7RBY6</accession>
<sequence>MPSKSRQSPRQNPGKPGVPADTWRWNGIAMQARPEPAPEPKVPVAPVFFLWSDETGESRGYGASDLPSGA</sequence>
<proteinExistence type="predicted"/>